<dbReference type="GO" id="GO:0030246">
    <property type="term" value="F:carbohydrate binding"/>
    <property type="evidence" value="ECO:0007669"/>
    <property type="project" value="InterPro"/>
</dbReference>
<dbReference type="RefSeq" id="WP_119297461.1">
    <property type="nucleotide sequence ID" value="NZ_BHGK01000001.1"/>
</dbReference>
<dbReference type="AlphaFoldDB" id="A0A391NYK5"/>
<feature type="chain" id="PRO_5017388748" description="Cohesin domain-containing protein" evidence="3">
    <location>
        <begin position="28"/>
        <end position="518"/>
    </location>
</feature>
<feature type="region of interest" description="Disordered" evidence="1">
    <location>
        <begin position="374"/>
        <end position="488"/>
    </location>
</feature>
<reference evidence="5" key="1">
    <citation type="submission" date="2018-09" db="EMBL/GenBank/DDBJ databases">
        <title>Draft Genome Sequence of Mediterraneibacter sp. KCTC 15684.</title>
        <authorList>
            <person name="Kim J.S."/>
            <person name="Han K.I."/>
            <person name="Suh M.K."/>
            <person name="Lee K.C."/>
            <person name="Eom M.K."/>
            <person name="Lee J.H."/>
            <person name="Park S.H."/>
            <person name="Kang S.W."/>
            <person name="Park J.E."/>
            <person name="Oh B.S."/>
            <person name="Yu S.Y."/>
            <person name="Choi S.H."/>
            <person name="Lee D.H."/>
            <person name="Yoon H."/>
            <person name="Kim B."/>
            <person name="Yang S.J."/>
            <person name="Lee J.S."/>
        </authorList>
    </citation>
    <scope>NUCLEOTIDE SEQUENCE [LARGE SCALE GENOMIC DNA]</scope>
    <source>
        <strain evidence="5">KCTC 15684</strain>
    </source>
</reference>
<dbReference type="SUPFAM" id="SSF49384">
    <property type="entry name" value="Carbohydrate-binding domain"/>
    <property type="match status" value="1"/>
</dbReference>
<protein>
    <recommendedName>
        <fullName evidence="6">Cohesin domain-containing protein</fullName>
    </recommendedName>
</protein>
<name>A0A391NYK5_9FIRM</name>
<keyword evidence="5" id="KW-1185">Reference proteome</keyword>
<feature type="signal peptide" evidence="3">
    <location>
        <begin position="1"/>
        <end position="27"/>
    </location>
</feature>
<keyword evidence="3" id="KW-0732">Signal</keyword>
<dbReference type="CDD" id="cd08547">
    <property type="entry name" value="Type_II_cohesin"/>
    <property type="match status" value="1"/>
</dbReference>
<evidence type="ECO:0000256" key="2">
    <source>
        <dbReference type="SAM" id="Phobius"/>
    </source>
</evidence>
<keyword evidence="2" id="KW-1133">Transmembrane helix</keyword>
<evidence type="ECO:0000256" key="3">
    <source>
        <dbReference type="SAM" id="SignalP"/>
    </source>
</evidence>
<evidence type="ECO:0008006" key="6">
    <source>
        <dbReference type="Google" id="ProtNLM"/>
    </source>
</evidence>
<feature type="compositionally biased region" description="Acidic residues" evidence="1">
    <location>
        <begin position="386"/>
        <end position="481"/>
    </location>
</feature>
<dbReference type="InterPro" id="IPR008965">
    <property type="entry name" value="CBM2/CBM3_carb-bd_dom_sf"/>
</dbReference>
<feature type="transmembrane region" description="Helical" evidence="2">
    <location>
        <begin position="337"/>
        <end position="357"/>
    </location>
</feature>
<accession>A0A391NYK5</accession>
<dbReference type="EMBL" id="BHGK01000001">
    <property type="protein sequence ID" value="GCA66065.1"/>
    <property type="molecule type" value="Genomic_DNA"/>
</dbReference>
<gene>
    <name evidence="4" type="ORF">KGMB01110_05010</name>
</gene>
<evidence type="ECO:0000313" key="5">
    <source>
        <dbReference type="Proteomes" id="UP000265643"/>
    </source>
</evidence>
<keyword evidence="2" id="KW-0472">Membrane</keyword>
<dbReference type="Proteomes" id="UP000265643">
    <property type="component" value="Unassembled WGS sequence"/>
</dbReference>
<evidence type="ECO:0000256" key="1">
    <source>
        <dbReference type="SAM" id="MobiDB-lite"/>
    </source>
</evidence>
<comment type="caution">
    <text evidence="4">The sequence shown here is derived from an EMBL/GenBank/DDBJ whole genome shotgun (WGS) entry which is preliminary data.</text>
</comment>
<dbReference type="Gene3D" id="2.60.40.680">
    <property type="match status" value="1"/>
</dbReference>
<keyword evidence="2" id="KW-0812">Transmembrane</keyword>
<evidence type="ECO:0000313" key="4">
    <source>
        <dbReference type="EMBL" id="GCA66065.1"/>
    </source>
</evidence>
<organism evidence="4 5">
    <name type="scientific">Mediterraneibacter butyricigenes</name>
    <dbReference type="NCBI Taxonomy" id="2316025"/>
    <lineage>
        <taxon>Bacteria</taxon>
        <taxon>Bacillati</taxon>
        <taxon>Bacillota</taxon>
        <taxon>Clostridia</taxon>
        <taxon>Lachnospirales</taxon>
        <taxon>Lachnospiraceae</taxon>
        <taxon>Mediterraneibacter</taxon>
    </lineage>
</organism>
<sequence>MKTMKRLGTTLALIGMLVFGSVFVANAAEGTLQFSDPTTKVGEEVTVKVKIATGGAAIGDGDATVTYDTSYLEFKNGENATGGDGKVTLSTTGDGTQSELAYTMVFKALKEGSTTLSVENYTSYLYSDETLNLTTGTATVTIEAGDGTSADGGNVSSSGESLSVSVNGKDYTLNEDFSEAVIPTGFTEGTVQIDGKDRRAMLMDGSDYCLVYLKDSDGNSDYFLYNTKESAYEPTELVDISDSCTIYLMNHKGSDGLPSKYQETTSDINGKEFTAWQNTSSTDYFLVYALCTDGSEGYYQYDTTQGTYQRYIVPTKAEKASANGVLDKIQDLVNSHFMIVLIVVWAVILVLLLLVIIKSIQVHRRNNELDELYSDVEGGYGGSYDGYEDSYESDASDDEYADDFDDEYEDDFDDEYDDDEYEDDFDGEYDDDEYEDGFDDEYDEDEYEDDFDGEYDDEYDEDFDGEYDDEYDEEFEEDENPYSDALDLEGATRQIELPKRNAKKEEDDFSLDFINLDE</sequence>
<proteinExistence type="predicted"/>